<reference evidence="1" key="1">
    <citation type="submission" date="2018-04" db="EMBL/GenBank/DDBJ databases">
        <title>Transcriptome assembly of Sipha flava.</title>
        <authorList>
            <person name="Scully E.D."/>
            <person name="Geib S.M."/>
            <person name="Palmer N.A."/>
            <person name="Koch K."/>
            <person name="Bradshaw J."/>
            <person name="Heng-Moss T."/>
            <person name="Sarath G."/>
        </authorList>
    </citation>
    <scope>NUCLEOTIDE SEQUENCE</scope>
</reference>
<gene>
    <name evidence="1" type="ORF">g.176427</name>
</gene>
<evidence type="ECO:0000313" key="1">
    <source>
        <dbReference type="EMBL" id="MBY72047.1"/>
    </source>
</evidence>
<accession>A0A2S2Q2U3</accession>
<protein>
    <submittedName>
        <fullName evidence="1">Uncharacterized protein</fullName>
    </submittedName>
</protein>
<organism evidence="1">
    <name type="scientific">Sipha flava</name>
    <name type="common">yellow sugarcane aphid</name>
    <dbReference type="NCBI Taxonomy" id="143950"/>
    <lineage>
        <taxon>Eukaryota</taxon>
        <taxon>Metazoa</taxon>
        <taxon>Ecdysozoa</taxon>
        <taxon>Arthropoda</taxon>
        <taxon>Hexapoda</taxon>
        <taxon>Insecta</taxon>
        <taxon>Pterygota</taxon>
        <taxon>Neoptera</taxon>
        <taxon>Paraneoptera</taxon>
        <taxon>Hemiptera</taxon>
        <taxon>Sternorrhyncha</taxon>
        <taxon>Aphidomorpha</taxon>
        <taxon>Aphidoidea</taxon>
        <taxon>Aphididae</taxon>
        <taxon>Sipha</taxon>
    </lineage>
</organism>
<proteinExistence type="predicted"/>
<name>A0A2S2Q2U3_9HEMI</name>
<sequence>MRRSIRDPHRAQPQSTVQFRKVRHFQDPVPWVMRSVLECRHALNHKTDCRRYRSEVTLDYYPPFKYTKSQMVAFRLGLGWHASAFYSYRLEYLVGVRQAFLGRRLALFRLNNCT</sequence>
<dbReference type="AlphaFoldDB" id="A0A2S2Q2U3"/>
<dbReference type="EMBL" id="GGMS01002844">
    <property type="protein sequence ID" value="MBY72047.1"/>
    <property type="molecule type" value="Transcribed_RNA"/>
</dbReference>